<proteinExistence type="predicted"/>
<dbReference type="Proteomes" id="UP001152523">
    <property type="component" value="Unassembled WGS sequence"/>
</dbReference>
<organism evidence="1 2">
    <name type="scientific">Cuscuta epithymum</name>
    <dbReference type="NCBI Taxonomy" id="186058"/>
    <lineage>
        <taxon>Eukaryota</taxon>
        <taxon>Viridiplantae</taxon>
        <taxon>Streptophyta</taxon>
        <taxon>Embryophyta</taxon>
        <taxon>Tracheophyta</taxon>
        <taxon>Spermatophyta</taxon>
        <taxon>Magnoliopsida</taxon>
        <taxon>eudicotyledons</taxon>
        <taxon>Gunneridae</taxon>
        <taxon>Pentapetalae</taxon>
        <taxon>asterids</taxon>
        <taxon>lamiids</taxon>
        <taxon>Solanales</taxon>
        <taxon>Convolvulaceae</taxon>
        <taxon>Cuscuteae</taxon>
        <taxon>Cuscuta</taxon>
        <taxon>Cuscuta subgen. Cuscuta</taxon>
    </lineage>
</organism>
<keyword evidence="2" id="KW-1185">Reference proteome</keyword>
<accession>A0AAV0F9G4</accession>
<name>A0AAV0F9G4_9ASTE</name>
<reference evidence="1" key="1">
    <citation type="submission" date="2022-07" db="EMBL/GenBank/DDBJ databases">
        <authorList>
            <person name="Macas J."/>
            <person name="Novak P."/>
            <person name="Neumann P."/>
        </authorList>
    </citation>
    <scope>NUCLEOTIDE SEQUENCE</scope>
</reference>
<gene>
    <name evidence="1" type="ORF">CEPIT_LOCUS31977</name>
</gene>
<sequence>MSSRGEPPMADIVFKVSPHGRPVFNKLDSGMGTSESTYSDESTWRTLVIPAKFKRFKKVLEGWRIPDDLTQEVLEKMLKRWSAHEEGPKKRRRYKKWLASLPAGGVQPVKLERLKAKGAKEYDTILSMCNWVVDEHHKYLPKKCCEFASVERVRRQFIENGHSYYLDFFVKDLEADGNPLVPVKAIVYRRVPDDFKLWQCHGLKA</sequence>
<dbReference type="EMBL" id="CAMAPF010000967">
    <property type="protein sequence ID" value="CAH9132188.1"/>
    <property type="molecule type" value="Genomic_DNA"/>
</dbReference>
<evidence type="ECO:0000313" key="1">
    <source>
        <dbReference type="EMBL" id="CAH9132188.1"/>
    </source>
</evidence>
<comment type="caution">
    <text evidence="1">The sequence shown here is derived from an EMBL/GenBank/DDBJ whole genome shotgun (WGS) entry which is preliminary data.</text>
</comment>
<evidence type="ECO:0000313" key="2">
    <source>
        <dbReference type="Proteomes" id="UP001152523"/>
    </source>
</evidence>
<protein>
    <submittedName>
        <fullName evidence="1">Uncharacterized protein</fullName>
    </submittedName>
</protein>
<dbReference type="AlphaFoldDB" id="A0AAV0F9G4"/>